<dbReference type="InterPro" id="IPR002347">
    <property type="entry name" value="SDR_fam"/>
</dbReference>
<dbReference type="Gene3D" id="3.40.50.720">
    <property type="entry name" value="NAD(P)-binding Rossmann-like Domain"/>
    <property type="match status" value="1"/>
</dbReference>
<sequence length="262" mass="29141">MRNIAIVTGASSGFGREFVLQLAQKYPGLHQIWAIARRRDRLEQLAKTVKCKTGVTVVPIVMDLLDLSGMGELEIMLRQEKVTVRMLVNCAGFGKIGMVQDQNIQDLINMVHLNCESLTAITKTVLPFMGSKSRMIQVASTAAYLPQPGFSVYAATKSYVYSFSKSLNEELRSRKITVTAVCPGPANTEFFQVAASEKKEPFYKKLFLADPKKVVKKAIRDCSNGRNESTYGIAMKLIKIISKLVPNNLVIRVIGWMQEVTS</sequence>
<dbReference type="AlphaFoldDB" id="A0A9D1ECC8"/>
<dbReference type="PRINTS" id="PR00081">
    <property type="entry name" value="GDHRDH"/>
</dbReference>
<dbReference type="PIRSF" id="PIRSF000126">
    <property type="entry name" value="11-beta-HSD1"/>
    <property type="match status" value="1"/>
</dbReference>
<comment type="similarity">
    <text evidence="1">Belongs to the short-chain dehydrogenases/reductases (SDR) family.</text>
</comment>
<dbReference type="PANTHER" id="PTHR43086:SF3">
    <property type="entry name" value="NADP-DEPENDENT 3-HYDROXY ACID DEHYDROGENASE YDFG"/>
    <property type="match status" value="1"/>
</dbReference>
<evidence type="ECO:0000313" key="3">
    <source>
        <dbReference type="EMBL" id="HIR87333.1"/>
    </source>
</evidence>
<proteinExistence type="inferred from homology"/>
<reference evidence="3" key="2">
    <citation type="journal article" date="2021" name="PeerJ">
        <title>Extensive microbial diversity within the chicken gut microbiome revealed by metagenomics and culture.</title>
        <authorList>
            <person name="Gilroy R."/>
            <person name="Ravi A."/>
            <person name="Getino M."/>
            <person name="Pursley I."/>
            <person name="Horton D.L."/>
            <person name="Alikhan N.F."/>
            <person name="Baker D."/>
            <person name="Gharbi K."/>
            <person name="Hall N."/>
            <person name="Watson M."/>
            <person name="Adriaenssens E.M."/>
            <person name="Foster-Nyarko E."/>
            <person name="Jarju S."/>
            <person name="Secka A."/>
            <person name="Antonio M."/>
            <person name="Oren A."/>
            <person name="Chaudhuri R.R."/>
            <person name="La Ragione R."/>
            <person name="Hildebrand F."/>
            <person name="Pallen M.J."/>
        </authorList>
    </citation>
    <scope>NUCLEOTIDE SEQUENCE</scope>
    <source>
        <strain evidence="3">ChiW13-3771</strain>
    </source>
</reference>
<keyword evidence="2" id="KW-0560">Oxidoreductase</keyword>
<dbReference type="Pfam" id="PF00106">
    <property type="entry name" value="adh_short"/>
    <property type="match status" value="1"/>
</dbReference>
<evidence type="ECO:0000256" key="1">
    <source>
        <dbReference type="ARBA" id="ARBA00006484"/>
    </source>
</evidence>
<reference evidence="3" key="1">
    <citation type="submission" date="2020-10" db="EMBL/GenBank/DDBJ databases">
        <authorList>
            <person name="Gilroy R."/>
        </authorList>
    </citation>
    <scope>NUCLEOTIDE SEQUENCE</scope>
    <source>
        <strain evidence="3">ChiW13-3771</strain>
    </source>
</reference>
<dbReference type="EMBL" id="DVHN01000001">
    <property type="protein sequence ID" value="HIR87333.1"/>
    <property type="molecule type" value="Genomic_DNA"/>
</dbReference>
<protein>
    <submittedName>
        <fullName evidence="3">SDR family NAD(P)-dependent oxidoreductase</fullName>
    </submittedName>
</protein>
<accession>A0A9D1ECC8</accession>
<dbReference type="GO" id="GO:0016491">
    <property type="term" value="F:oxidoreductase activity"/>
    <property type="evidence" value="ECO:0007669"/>
    <property type="project" value="UniProtKB-KW"/>
</dbReference>
<name>A0A9D1ECC8_9FIRM</name>
<evidence type="ECO:0000256" key="2">
    <source>
        <dbReference type="ARBA" id="ARBA00023002"/>
    </source>
</evidence>
<dbReference type="CDD" id="cd05233">
    <property type="entry name" value="SDR_c"/>
    <property type="match status" value="1"/>
</dbReference>
<comment type="caution">
    <text evidence="3">The sequence shown here is derived from an EMBL/GenBank/DDBJ whole genome shotgun (WGS) entry which is preliminary data.</text>
</comment>
<dbReference type="InterPro" id="IPR036291">
    <property type="entry name" value="NAD(P)-bd_dom_sf"/>
</dbReference>
<gene>
    <name evidence="3" type="ORF">IAC96_00135</name>
</gene>
<organism evidence="3 4">
    <name type="scientific">Candidatus Fimimorpha faecalis</name>
    <dbReference type="NCBI Taxonomy" id="2840824"/>
    <lineage>
        <taxon>Bacteria</taxon>
        <taxon>Bacillati</taxon>
        <taxon>Bacillota</taxon>
        <taxon>Clostridia</taxon>
        <taxon>Eubacteriales</taxon>
        <taxon>Candidatus Fimimorpha</taxon>
    </lineage>
</organism>
<dbReference type="Proteomes" id="UP000824201">
    <property type="component" value="Unassembled WGS sequence"/>
</dbReference>
<evidence type="ECO:0000313" key="4">
    <source>
        <dbReference type="Proteomes" id="UP000824201"/>
    </source>
</evidence>
<dbReference type="SUPFAM" id="SSF51735">
    <property type="entry name" value="NAD(P)-binding Rossmann-fold domains"/>
    <property type="match status" value="1"/>
</dbReference>
<dbReference type="PANTHER" id="PTHR43086">
    <property type="entry name" value="VERY-LONG-CHAIN 3-OXOOACYL-COA REDUCTASE"/>
    <property type="match status" value="1"/>
</dbReference>